<comment type="caution">
    <text evidence="14">The sequence shown here is derived from an EMBL/GenBank/DDBJ whole genome shotgun (WGS) entry which is preliminary data.</text>
</comment>
<feature type="region of interest" description="Disordered" evidence="12">
    <location>
        <begin position="117"/>
        <end position="151"/>
    </location>
</feature>
<dbReference type="CDD" id="cd00202">
    <property type="entry name" value="ZnF_GATA"/>
    <property type="match status" value="1"/>
</dbReference>
<dbReference type="FunFam" id="3.30.50.10:FF:000018">
    <property type="entry name" value="GATA transcription factor"/>
    <property type="match status" value="1"/>
</dbReference>
<dbReference type="PANTHER" id="PTHR45658:SF51">
    <property type="entry name" value="GATA TRANSCRIPTION FACTOR 8"/>
    <property type="match status" value="1"/>
</dbReference>
<dbReference type="PIRSF" id="PIRSF016992">
    <property type="entry name" value="TF_GATA_plant"/>
    <property type="match status" value="1"/>
</dbReference>
<protein>
    <submittedName>
        <fullName evidence="14">GATA transcription factor 9</fullName>
    </submittedName>
</protein>
<evidence type="ECO:0000256" key="1">
    <source>
        <dbReference type="ARBA" id="ARBA00004123"/>
    </source>
</evidence>
<keyword evidence="4 11" id="KW-0863">Zinc-finger</keyword>
<evidence type="ECO:0000256" key="5">
    <source>
        <dbReference type="ARBA" id="ARBA00022833"/>
    </source>
</evidence>
<dbReference type="Proteomes" id="UP000257109">
    <property type="component" value="Unassembled WGS sequence"/>
</dbReference>
<dbReference type="PROSITE" id="PS50114">
    <property type="entry name" value="GATA_ZN_FINGER_2"/>
    <property type="match status" value="1"/>
</dbReference>
<feature type="compositionally biased region" description="Polar residues" evidence="12">
    <location>
        <begin position="199"/>
        <end position="212"/>
    </location>
</feature>
<keyword evidence="5" id="KW-0862">Zinc</keyword>
<evidence type="ECO:0000259" key="13">
    <source>
        <dbReference type="PROSITE" id="PS50114"/>
    </source>
</evidence>
<dbReference type="PROSITE" id="PS00344">
    <property type="entry name" value="GATA_ZN_FINGER_1"/>
    <property type="match status" value="1"/>
</dbReference>
<dbReference type="InterPro" id="IPR051140">
    <property type="entry name" value="GATA_TF"/>
</dbReference>
<dbReference type="InterPro" id="IPR013088">
    <property type="entry name" value="Znf_NHR/GATA"/>
</dbReference>
<dbReference type="SUPFAM" id="SSF57716">
    <property type="entry name" value="Glucocorticoid receptor-like (DNA-binding domain)"/>
    <property type="match status" value="1"/>
</dbReference>
<feature type="non-terminal residue" evidence="14">
    <location>
        <position position="360"/>
    </location>
</feature>
<dbReference type="Gene3D" id="3.30.50.10">
    <property type="entry name" value="Erythroid Transcription Factor GATA-1, subunit A"/>
    <property type="match status" value="1"/>
</dbReference>
<feature type="region of interest" description="Disordered" evidence="12">
    <location>
        <begin position="199"/>
        <end position="250"/>
    </location>
</feature>
<dbReference type="OrthoDB" id="2162994at2759"/>
<feature type="compositionally biased region" description="Low complexity" evidence="12">
    <location>
        <begin position="130"/>
        <end position="143"/>
    </location>
</feature>
<sequence>MVGPNFLDEIDCGSFFDHIDDLLDFPVEDVDGAAATLPSVAAAGNCNSLASIWPAESESFPGSDSVFSGNSASDLSAELSVPYEDIVQLEWLSNFVEDSFCGGSLSMKKVEEPSSCTTKEESVHNQFHTSSPVSVLESSSSCSGGKAAPPHSPEVYIPVPCGRARSKRPRPAAFNPRPAMNLISPASSFVGENMQPNVISSKASSDSENFAESQPVPKMPMQAASGEPKKKKKVKLPVPVGPADSSSQNASQPVRKCMHCEITKTPQWRAGPMGPKTLCNACGVRYKSGRLFPEYRPAASPTFSPSLHSNSHKKVLEMRCRGIDKSAFAINSAASPELIPNTNSSLTLDYMVGLGNRSNR</sequence>
<evidence type="ECO:0000256" key="2">
    <source>
        <dbReference type="ARBA" id="ARBA00005694"/>
    </source>
</evidence>
<name>A0A371EPA8_MUCPR</name>
<dbReference type="GO" id="GO:0008270">
    <property type="term" value="F:zinc ion binding"/>
    <property type="evidence" value="ECO:0007669"/>
    <property type="project" value="UniProtKB-KW"/>
</dbReference>
<dbReference type="PANTHER" id="PTHR45658">
    <property type="entry name" value="GATA TRANSCRIPTION FACTOR"/>
    <property type="match status" value="1"/>
</dbReference>
<comment type="similarity">
    <text evidence="2">Belongs to the type IV zinc-finger family. Class A subfamily.</text>
</comment>
<evidence type="ECO:0000313" key="14">
    <source>
        <dbReference type="EMBL" id="RDX67885.1"/>
    </source>
</evidence>
<dbReference type="GO" id="GO:0043565">
    <property type="term" value="F:sequence-specific DNA binding"/>
    <property type="evidence" value="ECO:0007669"/>
    <property type="project" value="InterPro"/>
</dbReference>
<evidence type="ECO:0000256" key="11">
    <source>
        <dbReference type="PROSITE-ProRule" id="PRU00094"/>
    </source>
</evidence>
<accession>A0A371EPA8</accession>
<keyword evidence="9" id="KW-0804">Transcription</keyword>
<feature type="domain" description="GATA-type" evidence="13">
    <location>
        <begin position="251"/>
        <end position="287"/>
    </location>
</feature>
<keyword evidence="8" id="KW-0010">Activator</keyword>
<dbReference type="InterPro" id="IPR000679">
    <property type="entry name" value="Znf_GATA"/>
</dbReference>
<evidence type="ECO:0000256" key="8">
    <source>
        <dbReference type="ARBA" id="ARBA00023159"/>
    </source>
</evidence>
<dbReference type="InterPro" id="IPR016679">
    <property type="entry name" value="TF_GATA_pln"/>
</dbReference>
<evidence type="ECO:0000256" key="7">
    <source>
        <dbReference type="ARBA" id="ARBA00023125"/>
    </source>
</evidence>
<dbReference type="GO" id="GO:0045893">
    <property type="term" value="P:positive regulation of DNA-templated transcription"/>
    <property type="evidence" value="ECO:0007669"/>
    <property type="project" value="InterPro"/>
</dbReference>
<gene>
    <name evidence="14" type="primary">GATA9</name>
    <name evidence="14" type="ORF">CR513_53188</name>
</gene>
<evidence type="ECO:0000256" key="4">
    <source>
        <dbReference type="ARBA" id="ARBA00022771"/>
    </source>
</evidence>
<evidence type="ECO:0000313" key="15">
    <source>
        <dbReference type="Proteomes" id="UP000257109"/>
    </source>
</evidence>
<dbReference type="GO" id="GO:0005634">
    <property type="term" value="C:nucleus"/>
    <property type="evidence" value="ECO:0007669"/>
    <property type="project" value="UniProtKB-SubCell"/>
</dbReference>
<keyword evidence="10" id="KW-0539">Nucleus</keyword>
<organism evidence="14 15">
    <name type="scientific">Mucuna pruriens</name>
    <name type="common">Velvet bean</name>
    <name type="synonym">Dolichos pruriens</name>
    <dbReference type="NCBI Taxonomy" id="157652"/>
    <lineage>
        <taxon>Eukaryota</taxon>
        <taxon>Viridiplantae</taxon>
        <taxon>Streptophyta</taxon>
        <taxon>Embryophyta</taxon>
        <taxon>Tracheophyta</taxon>
        <taxon>Spermatophyta</taxon>
        <taxon>Magnoliopsida</taxon>
        <taxon>eudicotyledons</taxon>
        <taxon>Gunneridae</taxon>
        <taxon>Pentapetalae</taxon>
        <taxon>rosids</taxon>
        <taxon>fabids</taxon>
        <taxon>Fabales</taxon>
        <taxon>Fabaceae</taxon>
        <taxon>Papilionoideae</taxon>
        <taxon>50 kb inversion clade</taxon>
        <taxon>NPAAA clade</taxon>
        <taxon>indigoferoid/millettioid clade</taxon>
        <taxon>Phaseoleae</taxon>
        <taxon>Mucuna</taxon>
    </lineage>
</organism>
<reference evidence="14" key="1">
    <citation type="submission" date="2018-05" db="EMBL/GenBank/DDBJ databases">
        <title>Draft genome of Mucuna pruriens seed.</title>
        <authorList>
            <person name="Nnadi N.E."/>
            <person name="Vos R."/>
            <person name="Hasami M.H."/>
            <person name="Devisetty U.K."/>
            <person name="Aguiy J.C."/>
        </authorList>
    </citation>
    <scope>NUCLEOTIDE SEQUENCE [LARGE SCALE GENOMIC DNA]</scope>
    <source>
        <strain evidence="14">JCA_2017</strain>
    </source>
</reference>
<evidence type="ECO:0000256" key="6">
    <source>
        <dbReference type="ARBA" id="ARBA00023015"/>
    </source>
</evidence>
<keyword evidence="7" id="KW-0238">DNA-binding</keyword>
<dbReference type="Pfam" id="PF00320">
    <property type="entry name" value="GATA"/>
    <property type="match status" value="1"/>
</dbReference>
<keyword evidence="6" id="KW-0805">Transcription regulation</keyword>
<dbReference type="SMART" id="SM00401">
    <property type="entry name" value="ZnF_GATA"/>
    <property type="match status" value="1"/>
</dbReference>
<keyword evidence="3" id="KW-0479">Metal-binding</keyword>
<evidence type="ECO:0000256" key="10">
    <source>
        <dbReference type="ARBA" id="ARBA00023242"/>
    </source>
</evidence>
<keyword evidence="15" id="KW-1185">Reference proteome</keyword>
<evidence type="ECO:0000256" key="12">
    <source>
        <dbReference type="SAM" id="MobiDB-lite"/>
    </source>
</evidence>
<dbReference type="STRING" id="157652.A0A371EPA8"/>
<evidence type="ECO:0000256" key="3">
    <source>
        <dbReference type="ARBA" id="ARBA00022723"/>
    </source>
</evidence>
<comment type="subcellular location">
    <subcellularLocation>
        <location evidence="1">Nucleus</location>
    </subcellularLocation>
</comment>
<proteinExistence type="inferred from homology"/>
<evidence type="ECO:0000256" key="9">
    <source>
        <dbReference type="ARBA" id="ARBA00023163"/>
    </source>
</evidence>
<dbReference type="AlphaFoldDB" id="A0A371EPA8"/>
<dbReference type="GO" id="GO:0030154">
    <property type="term" value="P:cell differentiation"/>
    <property type="evidence" value="ECO:0007669"/>
    <property type="project" value="TreeGrafter"/>
</dbReference>
<dbReference type="EMBL" id="QJKJ01012790">
    <property type="protein sequence ID" value="RDX67885.1"/>
    <property type="molecule type" value="Genomic_DNA"/>
</dbReference>